<feature type="binding site" evidence="6">
    <location>
        <begin position="189"/>
        <end position="195"/>
    </location>
    <ligand>
        <name>S-adenosyl-L-methionine</name>
        <dbReference type="ChEBI" id="CHEBI:59789"/>
    </ligand>
</feature>
<evidence type="ECO:0000256" key="2">
    <source>
        <dbReference type="ARBA" id="ARBA00022603"/>
    </source>
</evidence>
<evidence type="ECO:0000256" key="6">
    <source>
        <dbReference type="PROSITE-ProRule" id="PRU01023"/>
    </source>
</evidence>
<keyword evidence="5 6" id="KW-0694">RNA-binding</keyword>
<keyword evidence="3 6" id="KW-0808">Transferase</keyword>
<dbReference type="InterPro" id="IPR018314">
    <property type="entry name" value="RsmB/NOL1/NOP2-like_CS"/>
</dbReference>
<evidence type="ECO:0000256" key="3">
    <source>
        <dbReference type="ARBA" id="ARBA00022679"/>
    </source>
</evidence>
<dbReference type="Pfam" id="PF01189">
    <property type="entry name" value="Methyltr_RsmB-F"/>
    <property type="match status" value="1"/>
</dbReference>
<dbReference type="Gene3D" id="3.30.70.1170">
    <property type="entry name" value="Sun protein, domain 3"/>
    <property type="match status" value="1"/>
</dbReference>
<evidence type="ECO:0000256" key="5">
    <source>
        <dbReference type="ARBA" id="ARBA00022884"/>
    </source>
</evidence>
<dbReference type="PANTHER" id="PTHR22807:SF30">
    <property type="entry name" value="28S RRNA (CYTOSINE(4447)-C(5))-METHYLTRANSFERASE-RELATED"/>
    <property type="match status" value="1"/>
</dbReference>
<dbReference type="GO" id="GO:0003723">
    <property type="term" value="F:RNA binding"/>
    <property type="evidence" value="ECO:0007669"/>
    <property type="project" value="UniProtKB-UniRule"/>
</dbReference>
<dbReference type="InterPro" id="IPR023267">
    <property type="entry name" value="RCMT"/>
</dbReference>
<dbReference type="PROSITE" id="PS01153">
    <property type="entry name" value="NOL1_NOP2_SUN"/>
    <property type="match status" value="1"/>
</dbReference>
<feature type="binding site" evidence="6">
    <location>
        <position position="259"/>
    </location>
    <ligand>
        <name>S-adenosyl-L-methionine</name>
        <dbReference type="ChEBI" id="CHEBI:59789"/>
    </ligand>
</feature>
<dbReference type="EMBL" id="CAUJNA010003604">
    <property type="protein sequence ID" value="CAJ1405820.1"/>
    <property type="molecule type" value="Genomic_DNA"/>
</dbReference>
<keyword evidence="7" id="KW-0732">Signal</keyword>
<feature type="active site" description="Nucleophile" evidence="6">
    <location>
        <position position="312"/>
    </location>
</feature>
<sequence>MAPRVLHLACAVALTGPAFVLRRAAPSSVEVPATYAEQFAGVLPDDFSWEDFLEASQRPVRPCVRVNSLRGGCRQRVQRLGALHGWRLGAAVPWGVGGFWVQQVNVPSLEEEEELPAAWAKMARKKVQGRAKIPARPEASRPAAIGWGSDPAFVSGQVYVQEASSLLPVAALLDAFQEPPEGLRVLDMAAAPGGKTTALCAWLAGKGAVVANEPNVARCKALVENLLRTGSAPHAAVTQMDGRQCGKLWPGHFDAVLLDAPCSGESLTRRGEAEALAPKPQYVEGLSKLQRQLISSAFQALKVGGVLVYSTCTLNVKENEEVCSYLLDAFPGAVEREALDLPGTEKMRTSDGFLRCWPQICDTQGFFVARFRKTADVSGSAEAEPDTKRLERLSEREAAAVQRAFESAFGLKVDGDLQRSGGEVWLCPEALSGLRFSGPRRCGIRLALTRRSCPSATRCLKTASVPGALGNRRVS</sequence>
<dbReference type="InterPro" id="IPR049560">
    <property type="entry name" value="MeTrfase_RsmB-F_NOP2_cat"/>
</dbReference>
<dbReference type="Gene3D" id="3.40.50.150">
    <property type="entry name" value="Vaccinia Virus protein VP39"/>
    <property type="match status" value="1"/>
</dbReference>
<keyword evidence="10" id="KW-1185">Reference proteome</keyword>
<keyword evidence="4 6" id="KW-0949">S-adenosyl-L-methionine</keyword>
<dbReference type="InterPro" id="IPR001678">
    <property type="entry name" value="MeTrfase_RsmB-F_NOP2_dom"/>
</dbReference>
<protein>
    <recommendedName>
        <fullName evidence="8">SAM-dependent MTase RsmB/NOP-type domain-containing protein</fullName>
    </recommendedName>
</protein>
<feature type="binding site" evidence="6">
    <location>
        <position position="241"/>
    </location>
    <ligand>
        <name>S-adenosyl-L-methionine</name>
        <dbReference type="ChEBI" id="CHEBI:59789"/>
    </ligand>
</feature>
<evidence type="ECO:0000256" key="7">
    <source>
        <dbReference type="SAM" id="SignalP"/>
    </source>
</evidence>
<dbReference type="InterPro" id="IPR029063">
    <property type="entry name" value="SAM-dependent_MTases_sf"/>
</dbReference>
<feature type="chain" id="PRO_5041280486" description="SAM-dependent MTase RsmB/NOP-type domain-containing protein" evidence="7">
    <location>
        <begin position="18"/>
        <end position="475"/>
    </location>
</feature>
<evidence type="ECO:0000256" key="1">
    <source>
        <dbReference type="ARBA" id="ARBA00007494"/>
    </source>
</evidence>
<proteinExistence type="inferred from homology"/>
<comment type="caution">
    <text evidence="9">The sequence shown here is derived from an EMBL/GenBank/DDBJ whole genome shotgun (WGS) entry which is preliminary data.</text>
</comment>
<dbReference type="SUPFAM" id="SSF53335">
    <property type="entry name" value="S-adenosyl-L-methionine-dependent methyltransferases"/>
    <property type="match status" value="1"/>
</dbReference>
<dbReference type="GO" id="GO:0070475">
    <property type="term" value="P:rRNA base methylation"/>
    <property type="evidence" value="ECO:0007669"/>
    <property type="project" value="TreeGrafter"/>
</dbReference>
<reference evidence="9" key="1">
    <citation type="submission" date="2023-08" db="EMBL/GenBank/DDBJ databases">
        <authorList>
            <person name="Chen Y."/>
            <person name="Shah S."/>
            <person name="Dougan E. K."/>
            <person name="Thang M."/>
            <person name="Chan C."/>
        </authorList>
    </citation>
    <scope>NUCLEOTIDE SEQUENCE</scope>
</reference>
<evidence type="ECO:0000256" key="4">
    <source>
        <dbReference type="ARBA" id="ARBA00022691"/>
    </source>
</evidence>
<dbReference type="Proteomes" id="UP001178507">
    <property type="component" value="Unassembled WGS sequence"/>
</dbReference>
<dbReference type="AlphaFoldDB" id="A0AA36JGJ8"/>
<gene>
    <name evidence="9" type="ORF">EVOR1521_LOCUS27939</name>
</gene>
<organism evidence="9 10">
    <name type="scientific">Effrenium voratum</name>
    <dbReference type="NCBI Taxonomy" id="2562239"/>
    <lineage>
        <taxon>Eukaryota</taxon>
        <taxon>Sar</taxon>
        <taxon>Alveolata</taxon>
        <taxon>Dinophyceae</taxon>
        <taxon>Suessiales</taxon>
        <taxon>Symbiodiniaceae</taxon>
        <taxon>Effrenium</taxon>
    </lineage>
</organism>
<dbReference type="InterPro" id="IPR011023">
    <property type="entry name" value="Nop2p"/>
</dbReference>
<dbReference type="PROSITE" id="PS51686">
    <property type="entry name" value="SAM_MT_RSMB_NOP"/>
    <property type="match status" value="1"/>
</dbReference>
<evidence type="ECO:0000313" key="10">
    <source>
        <dbReference type="Proteomes" id="UP001178507"/>
    </source>
</evidence>
<feature type="binding site" evidence="6">
    <location>
        <position position="213"/>
    </location>
    <ligand>
        <name>S-adenosyl-L-methionine</name>
        <dbReference type="ChEBI" id="CHEBI:59789"/>
    </ligand>
</feature>
<evidence type="ECO:0000259" key="8">
    <source>
        <dbReference type="PROSITE" id="PS51686"/>
    </source>
</evidence>
<dbReference type="NCBIfam" id="TIGR00446">
    <property type="entry name" value="nop2p"/>
    <property type="match status" value="1"/>
</dbReference>
<evidence type="ECO:0000313" key="9">
    <source>
        <dbReference type="EMBL" id="CAJ1405820.1"/>
    </source>
</evidence>
<keyword evidence="2 6" id="KW-0489">Methyltransferase</keyword>
<dbReference type="GO" id="GO:0009383">
    <property type="term" value="F:rRNA (cytosine-C5-)-methyltransferase activity"/>
    <property type="evidence" value="ECO:0007669"/>
    <property type="project" value="TreeGrafter"/>
</dbReference>
<accession>A0AA36JGJ8</accession>
<dbReference type="PANTHER" id="PTHR22807">
    <property type="entry name" value="NOP2 YEAST -RELATED NOL1/NOP2/FMU SUN DOMAIN-CONTAINING"/>
    <property type="match status" value="1"/>
</dbReference>
<name>A0AA36JGJ8_9DINO</name>
<feature type="signal peptide" evidence="7">
    <location>
        <begin position="1"/>
        <end position="17"/>
    </location>
</feature>
<dbReference type="PRINTS" id="PR02008">
    <property type="entry name" value="RCMTFAMILY"/>
</dbReference>
<comment type="similarity">
    <text evidence="1 6">Belongs to the class I-like SAM-binding methyltransferase superfamily. RsmB/NOP family.</text>
</comment>
<feature type="domain" description="SAM-dependent MTase RsmB/NOP-type" evidence="8">
    <location>
        <begin position="52"/>
        <end position="374"/>
    </location>
</feature>